<evidence type="ECO:0000256" key="2">
    <source>
        <dbReference type="ARBA" id="ARBA00022448"/>
    </source>
</evidence>
<dbReference type="GO" id="GO:0046872">
    <property type="term" value="F:metal ion binding"/>
    <property type="evidence" value="ECO:0007669"/>
    <property type="project" value="InterPro"/>
</dbReference>
<comment type="similarity">
    <text evidence="1 4">Belongs to the bacterial solute-binding protein 9 family.</text>
</comment>
<dbReference type="InterPro" id="IPR050492">
    <property type="entry name" value="Bact_metal-bind_prot9"/>
</dbReference>
<dbReference type="AlphaFoldDB" id="A0A1G6PTQ0"/>
<sequence>MKKSLFIVLFVLFFVQNAFSKPLVVTSTYILSALVKQIGQNKIDTRFIVPENANPHFFNPTPKDVQELSKANLVIGVGYGFEFWFDKVKNNIKGNTLMLSDYYTNPIEKKILKGQIIANPHIWLDMNFVKNTAVFEIAKNLCKIDSKNCQFFMQNAKVLSQQISHIQTNYENLFKNKNICIVEVDPAFDYFLSSFGQKTCAKMLQEGSGELSIGNFKLLENCKCKKGIVIYAFRSKQAQAIAKEKHYKPVYLSPLGNSKDNNQDSYTKLLEYNLEKLKSAIND</sequence>
<keyword evidence="2 4" id="KW-0813">Transport</keyword>
<dbReference type="InterPro" id="IPR006127">
    <property type="entry name" value="ZnuA-like"/>
</dbReference>
<evidence type="ECO:0000256" key="4">
    <source>
        <dbReference type="RuleBase" id="RU003512"/>
    </source>
</evidence>
<evidence type="ECO:0000313" key="7">
    <source>
        <dbReference type="Proteomes" id="UP000199411"/>
    </source>
</evidence>
<proteinExistence type="inferred from homology"/>
<dbReference type="EMBL" id="FMYU01000010">
    <property type="protein sequence ID" value="SDC83600.1"/>
    <property type="molecule type" value="Genomic_DNA"/>
</dbReference>
<dbReference type="PANTHER" id="PTHR42953">
    <property type="entry name" value="HIGH-AFFINITY ZINC UPTAKE SYSTEM PROTEIN ZNUA-RELATED"/>
    <property type="match status" value="1"/>
</dbReference>
<dbReference type="RefSeq" id="WP_092129237.1">
    <property type="nucleotide sequence ID" value="NZ_FMYU01000010.1"/>
</dbReference>
<dbReference type="Gene3D" id="3.40.50.1980">
    <property type="entry name" value="Nitrogenase molybdenum iron protein domain"/>
    <property type="match status" value="2"/>
</dbReference>
<keyword evidence="7" id="KW-1185">Reference proteome</keyword>
<dbReference type="Proteomes" id="UP000199411">
    <property type="component" value="Unassembled WGS sequence"/>
</dbReference>
<evidence type="ECO:0000256" key="3">
    <source>
        <dbReference type="ARBA" id="ARBA00022729"/>
    </source>
</evidence>
<dbReference type="InterPro" id="IPR006129">
    <property type="entry name" value="AdhesinB"/>
</dbReference>
<feature type="chain" id="PRO_5011494737" evidence="5">
    <location>
        <begin position="21"/>
        <end position="283"/>
    </location>
</feature>
<dbReference type="GO" id="GO:0007155">
    <property type="term" value="P:cell adhesion"/>
    <property type="evidence" value="ECO:0007669"/>
    <property type="project" value="InterPro"/>
</dbReference>
<name>A0A1G6PTQ0_9BACT</name>
<gene>
    <name evidence="6" type="ORF">SAMN05660835_01437</name>
</gene>
<keyword evidence="3 5" id="KW-0732">Signal</keyword>
<dbReference type="PANTHER" id="PTHR42953:SF3">
    <property type="entry name" value="HIGH-AFFINITY ZINC UPTAKE SYSTEM PROTEIN ZNUA"/>
    <property type="match status" value="1"/>
</dbReference>
<evidence type="ECO:0000256" key="1">
    <source>
        <dbReference type="ARBA" id="ARBA00011028"/>
    </source>
</evidence>
<dbReference type="PRINTS" id="PR00691">
    <property type="entry name" value="ADHESINB"/>
</dbReference>
<dbReference type="SUPFAM" id="SSF53807">
    <property type="entry name" value="Helical backbone' metal receptor"/>
    <property type="match status" value="1"/>
</dbReference>
<dbReference type="PRINTS" id="PR00690">
    <property type="entry name" value="ADHESNFAMILY"/>
</dbReference>
<dbReference type="InterPro" id="IPR006128">
    <property type="entry name" value="Lipoprotein_PsaA-like"/>
</dbReference>
<accession>A0A1G6PTQ0</accession>
<dbReference type="Pfam" id="PF01297">
    <property type="entry name" value="ZnuA"/>
    <property type="match status" value="1"/>
</dbReference>
<feature type="signal peptide" evidence="5">
    <location>
        <begin position="1"/>
        <end position="20"/>
    </location>
</feature>
<reference evidence="7" key="1">
    <citation type="submission" date="2016-10" db="EMBL/GenBank/DDBJ databases">
        <authorList>
            <person name="Varghese N."/>
            <person name="Submissions S."/>
        </authorList>
    </citation>
    <scope>NUCLEOTIDE SEQUENCE [LARGE SCALE GENOMIC DNA]</scope>
    <source>
        <strain evidence="7">DSM 8415</strain>
    </source>
</reference>
<dbReference type="OrthoDB" id="9810636at2"/>
<evidence type="ECO:0000256" key="5">
    <source>
        <dbReference type="SAM" id="SignalP"/>
    </source>
</evidence>
<protein>
    <submittedName>
        <fullName evidence="6">Zinc transport system substrate-binding protein</fullName>
    </submittedName>
</protein>
<dbReference type="GO" id="GO:0030001">
    <property type="term" value="P:metal ion transport"/>
    <property type="evidence" value="ECO:0007669"/>
    <property type="project" value="InterPro"/>
</dbReference>
<evidence type="ECO:0000313" key="6">
    <source>
        <dbReference type="EMBL" id="SDC83600.1"/>
    </source>
</evidence>
<organism evidence="6 7">
    <name type="scientific">Desulfurella multipotens</name>
    <dbReference type="NCBI Taxonomy" id="79269"/>
    <lineage>
        <taxon>Bacteria</taxon>
        <taxon>Pseudomonadati</taxon>
        <taxon>Campylobacterota</taxon>
        <taxon>Desulfurellia</taxon>
        <taxon>Desulfurellales</taxon>
        <taxon>Desulfurellaceae</taxon>
        <taxon>Desulfurella</taxon>
    </lineage>
</organism>